<evidence type="ECO:0000313" key="14">
    <source>
        <dbReference type="EMBL" id="KYO19672.1"/>
    </source>
</evidence>
<feature type="domain" description="Sodium channel modifier 1 acidic C-terminal" evidence="13">
    <location>
        <begin position="207"/>
        <end position="253"/>
    </location>
</feature>
<dbReference type="InterPro" id="IPR031625">
    <property type="entry name" value="SCNM1_acidic"/>
</dbReference>
<accession>A0A151M584</accession>
<keyword evidence="9" id="KW-0508">mRNA splicing</keyword>
<feature type="compositionally biased region" description="Polar residues" evidence="11">
    <location>
        <begin position="175"/>
        <end position="184"/>
    </location>
</feature>
<name>A0A151M584_ALLMI</name>
<dbReference type="PANTHER" id="PTHR32297">
    <property type="entry name" value="SODIUM CHANNEL MODIFIER 1"/>
    <property type="match status" value="1"/>
</dbReference>
<protein>
    <recommendedName>
        <fullName evidence="3">Sodium channel modifier 1</fullName>
    </recommendedName>
</protein>
<evidence type="ECO:0000313" key="15">
    <source>
        <dbReference type="Proteomes" id="UP000050525"/>
    </source>
</evidence>
<keyword evidence="5" id="KW-0479">Metal-binding</keyword>
<evidence type="ECO:0000259" key="12">
    <source>
        <dbReference type="Pfam" id="PF15803"/>
    </source>
</evidence>
<evidence type="ECO:0000256" key="1">
    <source>
        <dbReference type="ARBA" id="ARBA00004324"/>
    </source>
</evidence>
<dbReference type="GO" id="GO:0005681">
    <property type="term" value="C:spliceosomal complex"/>
    <property type="evidence" value="ECO:0007669"/>
    <property type="project" value="UniProtKB-KW"/>
</dbReference>
<keyword evidence="15" id="KW-1185">Reference proteome</keyword>
<evidence type="ECO:0000256" key="5">
    <source>
        <dbReference type="ARBA" id="ARBA00022723"/>
    </source>
</evidence>
<reference evidence="14 15" key="1">
    <citation type="journal article" date="2012" name="Genome Biol.">
        <title>Sequencing three crocodilian genomes to illuminate the evolution of archosaurs and amniotes.</title>
        <authorList>
            <person name="St John J.A."/>
            <person name="Braun E.L."/>
            <person name="Isberg S.R."/>
            <person name="Miles L.G."/>
            <person name="Chong A.Y."/>
            <person name="Gongora J."/>
            <person name="Dalzell P."/>
            <person name="Moran C."/>
            <person name="Bed'hom B."/>
            <person name="Abzhanov A."/>
            <person name="Burgess S.C."/>
            <person name="Cooksey A.M."/>
            <person name="Castoe T.A."/>
            <person name="Crawford N.G."/>
            <person name="Densmore L.D."/>
            <person name="Drew J.C."/>
            <person name="Edwards S.V."/>
            <person name="Faircloth B.C."/>
            <person name="Fujita M.K."/>
            <person name="Greenwold M.J."/>
            <person name="Hoffmann F.G."/>
            <person name="Howard J.M."/>
            <person name="Iguchi T."/>
            <person name="Janes D.E."/>
            <person name="Khan S.Y."/>
            <person name="Kohno S."/>
            <person name="de Koning A.J."/>
            <person name="Lance S.L."/>
            <person name="McCarthy F.M."/>
            <person name="McCormack J.E."/>
            <person name="Merchant M.E."/>
            <person name="Peterson D.G."/>
            <person name="Pollock D.D."/>
            <person name="Pourmand N."/>
            <person name="Raney B.J."/>
            <person name="Roessler K.A."/>
            <person name="Sanford J.R."/>
            <person name="Sawyer R.H."/>
            <person name="Schmidt C.J."/>
            <person name="Triplett E.W."/>
            <person name="Tuberville T.D."/>
            <person name="Venegas-Anaya M."/>
            <person name="Howard J.T."/>
            <person name="Jarvis E.D."/>
            <person name="Guillette L.J.Jr."/>
            <person name="Glenn T.C."/>
            <person name="Green R.E."/>
            <person name="Ray D.A."/>
        </authorList>
    </citation>
    <scope>NUCLEOTIDE SEQUENCE [LARGE SCALE GENOMIC DNA]</scope>
    <source>
        <strain evidence="14">KSC_2009_1</strain>
    </source>
</reference>
<evidence type="ECO:0000256" key="3">
    <source>
        <dbReference type="ARBA" id="ARBA00020620"/>
    </source>
</evidence>
<keyword evidence="7" id="KW-0863">Zinc-finger</keyword>
<dbReference type="Pfam" id="PF15805">
    <property type="entry name" value="SCNM1_acidic"/>
    <property type="match status" value="1"/>
</dbReference>
<feature type="compositionally biased region" description="Acidic residues" evidence="11">
    <location>
        <begin position="239"/>
        <end position="248"/>
    </location>
</feature>
<feature type="compositionally biased region" description="Basic and acidic residues" evidence="11">
    <location>
        <begin position="207"/>
        <end position="218"/>
    </location>
</feature>
<keyword evidence="6" id="KW-0747">Spliceosome</keyword>
<dbReference type="STRING" id="8496.A0A151M584"/>
<evidence type="ECO:0000256" key="7">
    <source>
        <dbReference type="ARBA" id="ARBA00022771"/>
    </source>
</evidence>
<dbReference type="PANTHER" id="PTHR32297:SF1">
    <property type="entry name" value="SODIUM CHANNEL MODIFIER 1"/>
    <property type="match status" value="1"/>
</dbReference>
<dbReference type="GO" id="GO:0008380">
    <property type="term" value="P:RNA splicing"/>
    <property type="evidence" value="ECO:0007669"/>
    <property type="project" value="UniProtKB-KW"/>
</dbReference>
<dbReference type="EMBL" id="AKHW03006582">
    <property type="protein sequence ID" value="KYO19672.1"/>
    <property type="molecule type" value="Genomic_DNA"/>
</dbReference>
<proteinExistence type="predicted"/>
<dbReference type="GO" id="GO:0034220">
    <property type="term" value="P:monoatomic ion transmembrane transport"/>
    <property type="evidence" value="ECO:0007669"/>
    <property type="project" value="UniProtKB-KW"/>
</dbReference>
<comment type="caution">
    <text evidence="14">The sequence shown here is derived from an EMBL/GenBank/DDBJ whole genome shotgun (WGS) entry which is preliminary data.</text>
</comment>
<sequence>MAEKRRVSDLLANYIPEDEALLLRTGRYACTVCFHRPVFDTLDMLTVHRAGKKHVASLQTFYGRKHSRENELQKWQQQEFLRAEETGTQVLPCPAPLLTQTRAITQSALLKATPYSSCCRRNRCDGGRVGAQPGPGLRHGDRKALPGLSSSQSQGEEGGMTVDTTPVVLLPGHNHQATDAQQDAASRPKGSGKGKAPPTPTQLDPVSPERRRELEHYLLLRSSGWIQDPSGKWVKDENVEFDSDEDEPPAPTPP</sequence>
<keyword evidence="8" id="KW-0862">Zinc</keyword>
<evidence type="ECO:0000256" key="10">
    <source>
        <dbReference type="ARBA" id="ARBA00023242"/>
    </source>
</evidence>
<evidence type="ECO:0000259" key="13">
    <source>
        <dbReference type="Pfam" id="PF15805"/>
    </source>
</evidence>
<evidence type="ECO:0000256" key="11">
    <source>
        <dbReference type="SAM" id="MobiDB-lite"/>
    </source>
</evidence>
<keyword evidence="4" id="KW-0507">mRNA processing</keyword>
<organism evidence="14 15">
    <name type="scientific">Alligator mississippiensis</name>
    <name type="common">American alligator</name>
    <dbReference type="NCBI Taxonomy" id="8496"/>
    <lineage>
        <taxon>Eukaryota</taxon>
        <taxon>Metazoa</taxon>
        <taxon>Chordata</taxon>
        <taxon>Craniata</taxon>
        <taxon>Vertebrata</taxon>
        <taxon>Euteleostomi</taxon>
        <taxon>Archelosauria</taxon>
        <taxon>Archosauria</taxon>
        <taxon>Crocodylia</taxon>
        <taxon>Alligatoridae</taxon>
        <taxon>Alligatorinae</taxon>
        <taxon>Alligator</taxon>
    </lineage>
</organism>
<evidence type="ECO:0000256" key="8">
    <source>
        <dbReference type="ARBA" id="ARBA00022833"/>
    </source>
</evidence>
<comment type="subcellular location">
    <subcellularLocation>
        <location evidence="1">Nucleus speckle</location>
    </subcellularLocation>
    <subcellularLocation>
        <location evidence="2">Nucleus</location>
        <location evidence="2">Nucleoplasm</location>
    </subcellularLocation>
</comment>
<evidence type="ECO:0000256" key="6">
    <source>
        <dbReference type="ARBA" id="ARBA00022728"/>
    </source>
</evidence>
<keyword evidence="10" id="KW-0539">Nucleus</keyword>
<evidence type="ECO:0000256" key="4">
    <source>
        <dbReference type="ARBA" id="ARBA00022664"/>
    </source>
</evidence>
<dbReference type="GO" id="GO:0016607">
    <property type="term" value="C:nuclear speck"/>
    <property type="evidence" value="ECO:0007669"/>
    <property type="project" value="UniProtKB-SubCell"/>
</dbReference>
<dbReference type="InterPro" id="IPR033570">
    <property type="entry name" value="SCNM1"/>
</dbReference>
<dbReference type="GO" id="GO:0006397">
    <property type="term" value="P:mRNA processing"/>
    <property type="evidence" value="ECO:0007669"/>
    <property type="project" value="UniProtKB-KW"/>
</dbReference>
<dbReference type="GO" id="GO:0008270">
    <property type="term" value="F:zinc ion binding"/>
    <property type="evidence" value="ECO:0007669"/>
    <property type="project" value="UniProtKB-KW"/>
</dbReference>
<feature type="domain" description="Sodium channel modifier 1 zinc-finger" evidence="12">
    <location>
        <begin position="30"/>
        <end position="56"/>
    </location>
</feature>
<dbReference type="Proteomes" id="UP000050525">
    <property type="component" value="Unassembled WGS sequence"/>
</dbReference>
<feature type="region of interest" description="Disordered" evidence="11">
    <location>
        <begin position="123"/>
        <end position="254"/>
    </location>
</feature>
<evidence type="ECO:0000256" key="2">
    <source>
        <dbReference type="ARBA" id="ARBA00004642"/>
    </source>
</evidence>
<dbReference type="eggNOG" id="ENOG502QWNV">
    <property type="taxonomic scope" value="Eukaryota"/>
</dbReference>
<evidence type="ECO:0000256" key="9">
    <source>
        <dbReference type="ARBA" id="ARBA00023187"/>
    </source>
</evidence>
<dbReference type="InterPro" id="IPR031622">
    <property type="entry name" value="Znf-SCNM1"/>
</dbReference>
<dbReference type="Pfam" id="PF15803">
    <property type="entry name" value="zf-SCNM1"/>
    <property type="match status" value="1"/>
</dbReference>
<dbReference type="AlphaFoldDB" id="A0A151M584"/>
<gene>
    <name evidence="14" type="primary">SCNM1L</name>
    <name evidence="14" type="ORF">Y1Q_0012333</name>
</gene>